<dbReference type="NCBIfam" id="TIGR03606">
    <property type="entry name" value="non_repeat_PQQ"/>
    <property type="match status" value="1"/>
</dbReference>
<dbReference type="Proteomes" id="UP000295657">
    <property type="component" value="Unassembled WGS sequence"/>
</dbReference>
<protein>
    <submittedName>
        <fullName evidence="3">PQQ-dependent dehydrogenase (S-GDH family)</fullName>
    </submittedName>
</protein>
<reference evidence="3 4" key="1">
    <citation type="submission" date="2019-03" db="EMBL/GenBank/DDBJ databases">
        <title>Genomic Encyclopedia of Type Strains, Phase IV (KMG-IV): sequencing the most valuable type-strain genomes for metagenomic binning, comparative biology and taxonomic classification.</title>
        <authorList>
            <person name="Goeker M."/>
        </authorList>
    </citation>
    <scope>NUCLEOTIDE SEQUENCE [LARGE SCALE GENOMIC DNA]</scope>
    <source>
        <strain evidence="3 4">DSM 28403</strain>
    </source>
</reference>
<evidence type="ECO:0000313" key="3">
    <source>
        <dbReference type="EMBL" id="TDQ59804.1"/>
    </source>
</evidence>
<dbReference type="EMBL" id="SNYQ01000001">
    <property type="protein sequence ID" value="TDQ59804.1"/>
    <property type="molecule type" value="Genomic_DNA"/>
</dbReference>
<gene>
    <name evidence="3" type="ORF">EDC45_0466</name>
</gene>
<dbReference type="Pfam" id="PF07995">
    <property type="entry name" value="GSDH"/>
    <property type="match status" value="1"/>
</dbReference>
<dbReference type="InterPro" id="IPR011042">
    <property type="entry name" value="6-blade_b-propeller_TolB-like"/>
</dbReference>
<keyword evidence="4" id="KW-1185">Reference proteome</keyword>
<comment type="caution">
    <text evidence="3">The sequence shown here is derived from an EMBL/GenBank/DDBJ whole genome shotgun (WGS) entry which is preliminary data.</text>
</comment>
<feature type="chain" id="PRO_5020855497" evidence="1">
    <location>
        <begin position="22"/>
        <end position="471"/>
    </location>
</feature>
<feature type="signal peptide" evidence="1">
    <location>
        <begin position="1"/>
        <end position="21"/>
    </location>
</feature>
<feature type="domain" description="Glucose/Sorbosone dehydrogenase" evidence="2">
    <location>
        <begin position="50"/>
        <end position="329"/>
    </location>
</feature>
<dbReference type="InterPro" id="IPR019893">
    <property type="entry name" value="SndH-like"/>
</dbReference>
<dbReference type="InterPro" id="IPR012938">
    <property type="entry name" value="Glc/Sorbosone_DH"/>
</dbReference>
<dbReference type="AlphaFoldDB" id="A0A4R6VCW6"/>
<dbReference type="RefSeq" id="WP_133543049.1">
    <property type="nucleotide sequence ID" value="NZ_SNYQ01000001.1"/>
</dbReference>
<organism evidence="3 4">
    <name type="scientific">Mesocricetibacter intestinalis</name>
    <dbReference type="NCBI Taxonomy" id="1521930"/>
    <lineage>
        <taxon>Bacteria</taxon>
        <taxon>Pseudomonadati</taxon>
        <taxon>Pseudomonadota</taxon>
        <taxon>Gammaproteobacteria</taxon>
        <taxon>Pasteurellales</taxon>
        <taxon>Pasteurellaceae</taxon>
        <taxon>Mesocricetibacter</taxon>
    </lineage>
</organism>
<evidence type="ECO:0000259" key="2">
    <source>
        <dbReference type="Pfam" id="PF07995"/>
    </source>
</evidence>
<dbReference type="PANTHER" id="PTHR19328">
    <property type="entry name" value="HEDGEHOG-INTERACTING PROTEIN"/>
    <property type="match status" value="1"/>
</dbReference>
<dbReference type="InterPro" id="IPR011041">
    <property type="entry name" value="Quinoprot_gluc/sorb_DH_b-prop"/>
</dbReference>
<name>A0A4R6VCW6_9PAST</name>
<keyword evidence="1" id="KW-0732">Signal</keyword>
<dbReference type="PANTHER" id="PTHR19328:SF13">
    <property type="entry name" value="HIPL1 PROTEIN"/>
    <property type="match status" value="1"/>
</dbReference>
<dbReference type="OrthoDB" id="9770043at2"/>
<sequence length="471" mass="52249">MKKTLSAIAIATALFSINLYAENTVVQNPRVANIEQDFKSSVLVDGLDGIWDMVWGADGKIWITERQGRRISSIDPQSGEHKVLYTFEKAFAQPVHQGVLGMAFDPDFLKGKGEDYVYVYYTYAKKPEDGKSTAGRIVRLHFDAKAGTLRDEQIVLDNLTGGDDHNGGRLMFDKKGKLLATFGDSGFNQYANSCKEIRAQKLPSAEQVAKGDFSNYRGKILRLNKDGSIPADNPSINGVKSHIWAYGFRNPQGLVWVGDLLFNVDQGPGVDDEVNLIEKGGNYGWPHIAGYQDNQAYSYVNYSQVDNCTQAPVYDEVTVPDGVKAVYQKETDVHPDNFKPPLKTFYTVPNSYNFNDPKCGGDYICWPTVATTSIAYYPKDGKIKSLQNSLLVTGVKTGILYQLPLSGDSRQVQGEVLTHFRTSNRYRMVLVSPDSSKIYIATDSSGYIMGKELQPTDKVDNQGAILVFEAK</sequence>
<dbReference type="Gene3D" id="2.120.10.30">
    <property type="entry name" value="TolB, C-terminal domain"/>
    <property type="match status" value="1"/>
</dbReference>
<dbReference type="SUPFAM" id="SSF50952">
    <property type="entry name" value="Soluble quinoprotein glucose dehydrogenase"/>
    <property type="match status" value="1"/>
</dbReference>
<accession>A0A4R6VCW6</accession>
<proteinExistence type="predicted"/>
<evidence type="ECO:0000256" key="1">
    <source>
        <dbReference type="SAM" id="SignalP"/>
    </source>
</evidence>
<evidence type="ECO:0000313" key="4">
    <source>
        <dbReference type="Proteomes" id="UP000295657"/>
    </source>
</evidence>